<dbReference type="AlphaFoldDB" id="A0A0F9CWL3"/>
<comment type="caution">
    <text evidence="1">The sequence shown here is derived from an EMBL/GenBank/DDBJ whole genome shotgun (WGS) entry which is preliminary data.</text>
</comment>
<reference evidence="1" key="1">
    <citation type="journal article" date="2015" name="Nature">
        <title>Complex archaea that bridge the gap between prokaryotes and eukaryotes.</title>
        <authorList>
            <person name="Spang A."/>
            <person name="Saw J.H."/>
            <person name="Jorgensen S.L."/>
            <person name="Zaremba-Niedzwiedzka K."/>
            <person name="Martijn J."/>
            <person name="Lind A.E."/>
            <person name="van Eijk R."/>
            <person name="Schleper C."/>
            <person name="Guy L."/>
            <person name="Ettema T.J."/>
        </authorList>
    </citation>
    <scope>NUCLEOTIDE SEQUENCE</scope>
</reference>
<name>A0A0F9CWL3_9ZZZZ</name>
<sequence>MKPFYRIKGKFADGRNKIVIEQKIGKKKRVTKTLPKPEILIANWDTLKNLKISKGKQDT</sequence>
<accession>A0A0F9CWL3</accession>
<protein>
    <submittedName>
        <fullName evidence="1">Uncharacterized protein</fullName>
    </submittedName>
</protein>
<gene>
    <name evidence="1" type="ORF">LCGC14_2617940</name>
</gene>
<proteinExistence type="predicted"/>
<dbReference type="EMBL" id="LAZR01044602">
    <property type="protein sequence ID" value="KKL04248.1"/>
    <property type="molecule type" value="Genomic_DNA"/>
</dbReference>
<organism evidence="1">
    <name type="scientific">marine sediment metagenome</name>
    <dbReference type="NCBI Taxonomy" id="412755"/>
    <lineage>
        <taxon>unclassified sequences</taxon>
        <taxon>metagenomes</taxon>
        <taxon>ecological metagenomes</taxon>
    </lineage>
</organism>
<evidence type="ECO:0000313" key="1">
    <source>
        <dbReference type="EMBL" id="KKL04248.1"/>
    </source>
</evidence>